<gene>
    <name evidence="1" type="ORF">V6N12_032664</name>
</gene>
<accession>A0ABR2BND3</accession>
<comment type="caution">
    <text evidence="1">The sequence shown here is derived from an EMBL/GenBank/DDBJ whole genome shotgun (WGS) entry which is preliminary data.</text>
</comment>
<name>A0ABR2BND3_9ROSI</name>
<sequence length="135" mass="14769">MNDGCKEDNGVEWVEVLDWVSVWCDDVCGFDDDNGNGLGSHHATACLRTANKIQLFCSTLAQGRVKDLTHATSFVECPYNPSPLLCSIGLKAHIPVEWLELILPLTLSYIIFKAIGSSEIHSFRALGLGSFNLVS</sequence>
<organism evidence="1 2">
    <name type="scientific">Hibiscus sabdariffa</name>
    <name type="common">roselle</name>
    <dbReference type="NCBI Taxonomy" id="183260"/>
    <lineage>
        <taxon>Eukaryota</taxon>
        <taxon>Viridiplantae</taxon>
        <taxon>Streptophyta</taxon>
        <taxon>Embryophyta</taxon>
        <taxon>Tracheophyta</taxon>
        <taxon>Spermatophyta</taxon>
        <taxon>Magnoliopsida</taxon>
        <taxon>eudicotyledons</taxon>
        <taxon>Gunneridae</taxon>
        <taxon>Pentapetalae</taxon>
        <taxon>rosids</taxon>
        <taxon>malvids</taxon>
        <taxon>Malvales</taxon>
        <taxon>Malvaceae</taxon>
        <taxon>Malvoideae</taxon>
        <taxon>Hibiscus</taxon>
    </lineage>
</organism>
<protein>
    <submittedName>
        <fullName evidence="1">Uncharacterized protein</fullName>
    </submittedName>
</protein>
<reference evidence="1 2" key="1">
    <citation type="journal article" date="2024" name="G3 (Bethesda)">
        <title>Genome assembly of Hibiscus sabdariffa L. provides insights into metabolisms of medicinal natural products.</title>
        <authorList>
            <person name="Kim T."/>
        </authorList>
    </citation>
    <scope>NUCLEOTIDE SEQUENCE [LARGE SCALE GENOMIC DNA]</scope>
    <source>
        <strain evidence="1">TK-2024</strain>
        <tissue evidence="1">Old leaves</tissue>
    </source>
</reference>
<dbReference type="EMBL" id="JBBPBM010000098">
    <property type="protein sequence ID" value="KAK8508668.1"/>
    <property type="molecule type" value="Genomic_DNA"/>
</dbReference>
<dbReference type="Proteomes" id="UP001472677">
    <property type="component" value="Unassembled WGS sequence"/>
</dbReference>
<evidence type="ECO:0000313" key="1">
    <source>
        <dbReference type="EMBL" id="KAK8508668.1"/>
    </source>
</evidence>
<proteinExistence type="predicted"/>
<keyword evidence="2" id="KW-1185">Reference proteome</keyword>
<evidence type="ECO:0000313" key="2">
    <source>
        <dbReference type="Proteomes" id="UP001472677"/>
    </source>
</evidence>